<comment type="caution">
    <text evidence="1">The sequence shown here is derived from an EMBL/GenBank/DDBJ whole genome shotgun (WGS) entry which is preliminary data.</text>
</comment>
<accession>A0ABV5Y9H9</accession>
<dbReference type="InterPro" id="IPR017853">
    <property type="entry name" value="GH"/>
</dbReference>
<dbReference type="Gene3D" id="3.20.20.80">
    <property type="entry name" value="Glycosidases"/>
    <property type="match status" value="1"/>
</dbReference>
<dbReference type="EMBL" id="JBHLZP010000025">
    <property type="protein sequence ID" value="MFB9831685.1"/>
    <property type="molecule type" value="Genomic_DNA"/>
</dbReference>
<proteinExistence type="predicted"/>
<dbReference type="SUPFAM" id="SSF51445">
    <property type="entry name" value="(Trans)glycosidases"/>
    <property type="match status" value="1"/>
</dbReference>
<dbReference type="RefSeq" id="WP_378196273.1">
    <property type="nucleotide sequence ID" value="NZ_JBHLZP010000025.1"/>
</dbReference>
<keyword evidence="2" id="KW-1185">Reference proteome</keyword>
<evidence type="ECO:0008006" key="3">
    <source>
        <dbReference type="Google" id="ProtNLM"/>
    </source>
</evidence>
<name>A0ABV5Y9H9_9ACTN</name>
<evidence type="ECO:0000313" key="2">
    <source>
        <dbReference type="Proteomes" id="UP001589627"/>
    </source>
</evidence>
<gene>
    <name evidence="1" type="ORF">ACFFNX_05715</name>
</gene>
<reference evidence="1 2" key="1">
    <citation type="submission" date="2024-09" db="EMBL/GenBank/DDBJ databases">
        <authorList>
            <person name="Sun Q."/>
            <person name="Mori K."/>
        </authorList>
    </citation>
    <scope>NUCLEOTIDE SEQUENCE [LARGE SCALE GENOMIC DNA]</scope>
    <source>
        <strain evidence="1 2">TBRC 0563</strain>
    </source>
</reference>
<sequence>MRYRGVHYDTGVRFIPSRLSREVFDPDVVRYEIQAIAQDLSCNAVRIVGDDLERIAFASRVALEAGLAVFFNPWLIGRGEAELLPYLAEGARIAERLRGEGEVVFVTGCELSLFAHGLIPGDGVYDRVGWLLALRTGETPSVPVTVVRDRTRSLLRKTVDVVRRGFGGPVTYAAGVWEEVDWEPFDIVGVDYYRAEQTDEEYAEGLRELGAHGKPVAVLEFGCCTYEGADRRGGMGWMDLDEWSEDGPRWVAGPRPRSEATQARYLVDQLEIFQATGVDSAFVFTLVAPYLPHDPDDPVKDFDLCSYALVKTLDPADPQAGRVPPWRPKESFHALANCYRALAGDGR</sequence>
<dbReference type="Proteomes" id="UP001589627">
    <property type="component" value="Unassembled WGS sequence"/>
</dbReference>
<evidence type="ECO:0000313" key="1">
    <source>
        <dbReference type="EMBL" id="MFB9831685.1"/>
    </source>
</evidence>
<organism evidence="1 2">
    <name type="scientific">Actinoallomurus acaciae</name>
    <dbReference type="NCBI Taxonomy" id="502577"/>
    <lineage>
        <taxon>Bacteria</taxon>
        <taxon>Bacillati</taxon>
        <taxon>Actinomycetota</taxon>
        <taxon>Actinomycetes</taxon>
        <taxon>Streptosporangiales</taxon>
        <taxon>Thermomonosporaceae</taxon>
        <taxon>Actinoallomurus</taxon>
    </lineage>
</organism>
<protein>
    <recommendedName>
        <fullName evidence="3">Abortive infection protein</fullName>
    </recommendedName>
</protein>